<evidence type="ECO:0000313" key="4">
    <source>
        <dbReference type="Proteomes" id="UP001549257"/>
    </source>
</evidence>
<dbReference type="Gene3D" id="1.10.45.10">
    <property type="entry name" value="Vanillyl-alcohol Oxidase, Chain A, domain 4"/>
    <property type="match status" value="1"/>
</dbReference>
<dbReference type="Gene3D" id="3.30.43.10">
    <property type="entry name" value="Uridine Diphospho-n-acetylenolpyruvylglucosamine Reductase, domain 2"/>
    <property type="match status" value="1"/>
</dbReference>
<evidence type="ECO:0000256" key="1">
    <source>
        <dbReference type="ARBA" id="ARBA00023002"/>
    </source>
</evidence>
<dbReference type="PANTHER" id="PTHR43762">
    <property type="entry name" value="L-GULONOLACTONE OXIDASE"/>
    <property type="match status" value="1"/>
</dbReference>
<dbReference type="PANTHER" id="PTHR43762:SF1">
    <property type="entry name" value="D-ARABINONO-1,4-LACTONE OXIDASE"/>
    <property type="match status" value="1"/>
</dbReference>
<dbReference type="GO" id="GO:0016491">
    <property type="term" value="F:oxidoreductase activity"/>
    <property type="evidence" value="ECO:0007669"/>
    <property type="project" value="UniProtKB-KW"/>
</dbReference>
<dbReference type="Gene3D" id="3.30.70.2520">
    <property type="match status" value="1"/>
</dbReference>
<evidence type="ECO:0000313" key="3">
    <source>
        <dbReference type="EMBL" id="MET4582299.1"/>
    </source>
</evidence>
<dbReference type="PROSITE" id="PS51387">
    <property type="entry name" value="FAD_PCMH"/>
    <property type="match status" value="1"/>
</dbReference>
<keyword evidence="4" id="KW-1185">Reference proteome</keyword>
<dbReference type="InterPro" id="IPR010031">
    <property type="entry name" value="FAD_lactone_oxidase-like"/>
</dbReference>
<reference evidence="3 4" key="1">
    <citation type="submission" date="2024-06" db="EMBL/GenBank/DDBJ databases">
        <title>Sorghum-associated microbial communities from plants grown in Nebraska, USA.</title>
        <authorList>
            <person name="Schachtman D."/>
        </authorList>
    </citation>
    <scope>NUCLEOTIDE SEQUENCE [LARGE SCALE GENOMIC DNA]</scope>
    <source>
        <strain evidence="3 4">2857</strain>
    </source>
</reference>
<dbReference type="PIRSF" id="PIRSF000136">
    <property type="entry name" value="LGO_GLO"/>
    <property type="match status" value="1"/>
</dbReference>
<dbReference type="InterPro" id="IPR036318">
    <property type="entry name" value="FAD-bd_PCMH-like_sf"/>
</dbReference>
<proteinExistence type="predicted"/>
<dbReference type="InterPro" id="IPR016169">
    <property type="entry name" value="FAD-bd_PCMH_sub2"/>
</dbReference>
<accession>A0ABV2QMM2</accession>
<dbReference type="NCBIfam" id="TIGR01679">
    <property type="entry name" value="bact_FAD_ox"/>
    <property type="match status" value="1"/>
</dbReference>
<sequence>MTLTGSRLLAPGEPWQNWGRCEAATPLHVARPSSVDEVVEVVRFARDNGLAVKPVGAGHSFTAIAATTGIQLDIAAVEGVVAVDGNRVTLAAGTNLHQLPALLEPFGLALANMGDIDRQTVAGATSTGTHGTGGAFGGLATQIRAVTLVTADGGILRVSETENADLLPAARLGLGALGVLVDVTIECVPAFLLRAVEKPERFDDVVDTWAQRVADTDHFEFYVWPHTDTVLSKYNTRLPVTADRRPLSRFASWWEDDFMSNTVLAAKLNLGVAVPRLTPPINRFATRIVGDRAYTDLSHEVFVAPRRTRFREMEYAVPLEAVPAILREIRALIDAKGWRISFPIEVRAAAADDLWLSTASGRATGYIALHRYYREDPTEYFRTIEQIMISYDGRPHWGKMHNRDAESLRGAYPHFDDFVAVRDRLDPGRLFGNAYLERVLGA</sequence>
<comment type="caution">
    <text evidence="3">The sequence shown here is derived from an EMBL/GenBank/DDBJ whole genome shotgun (WGS) entry which is preliminary data.</text>
</comment>
<dbReference type="InterPro" id="IPR016167">
    <property type="entry name" value="FAD-bd_PCMH_sub1"/>
</dbReference>
<organism evidence="3 4">
    <name type="scientific">Conyzicola nivalis</name>
    <dbReference type="NCBI Taxonomy" id="1477021"/>
    <lineage>
        <taxon>Bacteria</taxon>
        <taxon>Bacillati</taxon>
        <taxon>Actinomycetota</taxon>
        <taxon>Actinomycetes</taxon>
        <taxon>Micrococcales</taxon>
        <taxon>Microbacteriaceae</taxon>
        <taxon>Conyzicola</taxon>
    </lineage>
</organism>
<dbReference type="InterPro" id="IPR007173">
    <property type="entry name" value="ALO_C"/>
</dbReference>
<dbReference type="InterPro" id="IPR016166">
    <property type="entry name" value="FAD-bd_PCMH"/>
</dbReference>
<dbReference type="Proteomes" id="UP001549257">
    <property type="component" value="Unassembled WGS sequence"/>
</dbReference>
<protein>
    <submittedName>
        <fullName evidence="3">FAD-linked oxidoreductase</fullName>
        <ecNumber evidence="3">1.1.2.-</ecNumber>
    </submittedName>
</protein>
<gene>
    <name evidence="3" type="ORF">ABIE21_001809</name>
</gene>
<dbReference type="EC" id="1.1.2.-" evidence="3"/>
<dbReference type="Pfam" id="PF04030">
    <property type="entry name" value="ALO"/>
    <property type="match status" value="1"/>
</dbReference>
<dbReference type="SUPFAM" id="SSF56176">
    <property type="entry name" value="FAD-binding/transporter-associated domain-like"/>
    <property type="match status" value="1"/>
</dbReference>
<dbReference type="Pfam" id="PF01565">
    <property type="entry name" value="FAD_binding_4"/>
    <property type="match status" value="1"/>
</dbReference>
<dbReference type="InterPro" id="IPR006094">
    <property type="entry name" value="Oxid_FAD_bind_N"/>
</dbReference>
<dbReference type="Gene3D" id="3.30.465.10">
    <property type="match status" value="1"/>
</dbReference>
<feature type="domain" description="FAD-binding PCMH-type" evidence="2">
    <location>
        <begin position="22"/>
        <end position="190"/>
    </location>
</feature>
<evidence type="ECO:0000259" key="2">
    <source>
        <dbReference type="PROSITE" id="PS51387"/>
    </source>
</evidence>
<dbReference type="InterPro" id="IPR016171">
    <property type="entry name" value="Vanillyl_alc_oxidase_C-sub2"/>
</dbReference>
<dbReference type="EMBL" id="JBEPSJ010000002">
    <property type="protein sequence ID" value="MET4582299.1"/>
    <property type="molecule type" value="Genomic_DNA"/>
</dbReference>
<keyword evidence="1 3" id="KW-0560">Oxidoreductase</keyword>
<name>A0ABV2QMM2_9MICO</name>